<protein>
    <submittedName>
        <fullName evidence="1">Uncharacterized protein</fullName>
    </submittedName>
</protein>
<accession>A0A8S9P892</accession>
<comment type="caution">
    <text evidence="1">The sequence shown here is derived from an EMBL/GenBank/DDBJ whole genome shotgun (WGS) entry which is preliminary data.</text>
</comment>
<evidence type="ECO:0000313" key="1">
    <source>
        <dbReference type="EMBL" id="KAF3513288.1"/>
    </source>
</evidence>
<sequence>MPRDVRDQCAGFRARPWLTSGSRGLYDLYGWNRASLQGQFLSLLEVLTKILDFFYSAITLVSGIIPILNLREGYVFQEGVSAYCLVLHDDVFIEEVLQGFSLNPAFEKHFGLSTDVRSQNWCSCLDLICDRGVRTKGSRKFVPGKRHPPILCFVRCWPSEISFLYI</sequence>
<dbReference type="AlphaFoldDB" id="A0A8S9P892"/>
<reference evidence="1" key="1">
    <citation type="submission" date="2019-12" db="EMBL/GenBank/DDBJ databases">
        <title>Genome sequencing and annotation of Brassica cretica.</title>
        <authorList>
            <person name="Studholme D.J."/>
            <person name="Sarris P."/>
        </authorList>
    </citation>
    <scope>NUCLEOTIDE SEQUENCE</scope>
    <source>
        <strain evidence="1">PFS-109/04</strain>
        <tissue evidence="1">Leaf</tissue>
    </source>
</reference>
<organism evidence="1 2">
    <name type="scientific">Brassica cretica</name>
    <name type="common">Mustard</name>
    <dbReference type="NCBI Taxonomy" id="69181"/>
    <lineage>
        <taxon>Eukaryota</taxon>
        <taxon>Viridiplantae</taxon>
        <taxon>Streptophyta</taxon>
        <taxon>Embryophyta</taxon>
        <taxon>Tracheophyta</taxon>
        <taxon>Spermatophyta</taxon>
        <taxon>Magnoliopsida</taxon>
        <taxon>eudicotyledons</taxon>
        <taxon>Gunneridae</taxon>
        <taxon>Pentapetalae</taxon>
        <taxon>rosids</taxon>
        <taxon>malvids</taxon>
        <taxon>Brassicales</taxon>
        <taxon>Brassicaceae</taxon>
        <taxon>Brassiceae</taxon>
        <taxon>Brassica</taxon>
    </lineage>
</organism>
<gene>
    <name evidence="1" type="ORF">F2Q69_00006006</name>
</gene>
<dbReference type="Proteomes" id="UP000712600">
    <property type="component" value="Unassembled WGS sequence"/>
</dbReference>
<evidence type="ECO:0000313" key="2">
    <source>
        <dbReference type="Proteomes" id="UP000712600"/>
    </source>
</evidence>
<dbReference type="EMBL" id="QGKX02001521">
    <property type="protein sequence ID" value="KAF3513288.1"/>
    <property type="molecule type" value="Genomic_DNA"/>
</dbReference>
<proteinExistence type="predicted"/>
<name>A0A8S9P892_BRACR</name>